<evidence type="ECO:0000256" key="6">
    <source>
        <dbReference type="ARBA" id="ARBA00004514"/>
    </source>
</evidence>
<keyword evidence="30" id="KW-0968">Cytoplasmic vesicle</keyword>
<dbReference type="GO" id="GO:0042472">
    <property type="term" value="P:inner ear morphogenesis"/>
    <property type="evidence" value="ECO:0007669"/>
    <property type="project" value="TreeGrafter"/>
</dbReference>
<keyword evidence="25 32" id="KW-0505">Motor protein</keyword>
<evidence type="ECO:0000256" key="13">
    <source>
        <dbReference type="ARBA" id="ARBA00022475"/>
    </source>
</evidence>
<evidence type="ECO:0000256" key="32">
    <source>
        <dbReference type="PROSITE-ProRule" id="PRU00782"/>
    </source>
</evidence>
<dbReference type="CDD" id="cd01382">
    <property type="entry name" value="MYSc_Myo6"/>
    <property type="match status" value="1"/>
</dbReference>
<evidence type="ECO:0000256" key="33">
    <source>
        <dbReference type="SAM" id="MobiDB-lite"/>
    </source>
</evidence>
<dbReference type="CDD" id="cd21759">
    <property type="entry name" value="CBD_MYO6-like"/>
    <property type="match status" value="1"/>
</dbReference>
<dbReference type="GO" id="GO:0015031">
    <property type="term" value="P:protein transport"/>
    <property type="evidence" value="ECO:0007669"/>
    <property type="project" value="UniProtKB-KW"/>
</dbReference>
<dbReference type="FunFam" id="1.10.10.820:FF:000005">
    <property type="entry name" value="unconventional myosin-VI isoform X2"/>
    <property type="match status" value="1"/>
</dbReference>
<dbReference type="GO" id="GO:0006897">
    <property type="term" value="P:endocytosis"/>
    <property type="evidence" value="ECO:0007669"/>
    <property type="project" value="UniProtKB-KW"/>
</dbReference>
<dbReference type="GO" id="GO:0032587">
    <property type="term" value="C:ruffle membrane"/>
    <property type="evidence" value="ECO:0007669"/>
    <property type="project" value="UniProtKB-SubCell"/>
</dbReference>
<dbReference type="SMART" id="SM00242">
    <property type="entry name" value="MYSc"/>
    <property type="match status" value="1"/>
</dbReference>
<dbReference type="CTD" id="4646"/>
<feature type="domain" description="Myosin N-terminal SH3-like" evidence="35">
    <location>
        <begin position="2"/>
        <end position="53"/>
    </location>
</feature>
<evidence type="ECO:0000256" key="22">
    <source>
        <dbReference type="ARBA" id="ARBA00023034"/>
    </source>
</evidence>
<evidence type="ECO:0000256" key="27">
    <source>
        <dbReference type="ARBA" id="ARBA00023203"/>
    </source>
</evidence>
<evidence type="ECO:0000256" key="2">
    <source>
        <dbReference type="ARBA" id="ARBA00004123"/>
    </source>
</evidence>
<evidence type="ECO:0000256" key="21">
    <source>
        <dbReference type="ARBA" id="ARBA00022927"/>
    </source>
</evidence>
<keyword evidence="21" id="KW-0653">Protein transport</keyword>
<dbReference type="FunFam" id="2.30.30.360:FF:000002">
    <property type="entry name" value="Unconventional myosin-VI"/>
    <property type="match status" value="1"/>
</dbReference>
<gene>
    <name evidence="37" type="primary">MYO6</name>
</gene>
<dbReference type="FunFam" id="3.30.70.1590:FF:000002">
    <property type="entry name" value="unconventional myosin-VI isoform X1"/>
    <property type="match status" value="1"/>
</dbReference>
<dbReference type="Gene3D" id="3.30.70.1590">
    <property type="match status" value="1"/>
</dbReference>
<evidence type="ECO:0000256" key="26">
    <source>
        <dbReference type="ARBA" id="ARBA00023176"/>
    </source>
</evidence>
<evidence type="ECO:0000259" key="35">
    <source>
        <dbReference type="PROSITE" id="PS51844"/>
    </source>
</evidence>
<keyword evidence="13" id="KW-1003">Cell membrane</keyword>
<dbReference type="FunFam" id="1.20.120.720:FF:000005">
    <property type="entry name" value="unconventional myosin-VI isoform X1"/>
    <property type="match status" value="1"/>
</dbReference>
<dbReference type="InterPro" id="IPR036961">
    <property type="entry name" value="Kinesin_motor_dom_sf"/>
</dbReference>
<sequence length="1294" mass="149759">MEDGKPVWAPHPTDGFQMGNIVDIGPDSLTIEPLNQKGKTFLALINQVFPAEEDSKKDVEDNCSLMYLNEATLLHNIKVRYSKDRIYTYVANILIAVNPYFDIPKIYSSETIKSYQGKSLGTRPPHVFAIADKAFRDMKVLKMSQSVIISGESGAGKTENTKFVLRYLTESYGTGQDIDDRIVEANPLLEAFGNAKTVRNNNSSRFGKFVEIHFNEKSSVVGGFVSHYLLEKSRICVQGKEERNYHIFYRLCAGASEDIREKLHLSSPDNFRYLNRGCTRYFANKETDKQILQNRKSPEYVKAGSLKDPLLDDHGDFIRMCTAMKKIGLDDEEKLDLFRVVAGVLHLGNIDFEEAGSTSGGCNLKNKSAQSLEYCAELLGLDQDDLRVSLTTRVMLTTAGGTKGTVIKVPLKVEQANNARDALAKTVYSHLFDHVVNRVNQCFPFETSSYFIGVLDIAGFEYFEHNSFEQFCINYCNEKLQQFFNERILKEEQELYQKEGLGVNEVHYVDNQDCIDLIEAKLVGILDILDEENRLPQPSDQHFTSAVHQKHKDHFRLTIPRKSKLAVHRNIRDDEGFIIRHFAGAVCYETTQFVEKNNDALHMSLESLICESRDKFIRELFESSTNNNKDTKQKAGKLSFISVGNKFKTQLNLLLDKLRSTGANFIRCIKPNLKMTSHHFEGAQILSQLQCSGMVSVLDLMQGGFPSRASFHELYNMYKKYMPDKLARLDPRLFCKALFKALGLNEIDYKFGLTKVFFRPGKFAEFDQIMKSDPDHLAELVKRVNHWLICSRWKKVQWCSLSVIKLKNKIKYRAEACIKMQKTIRMWLCKRRHKPRIDGLVKVGTLKKRLDKFNEVVSVLKDGKPEMNKQIKDLEISIDALMAKIKSTMMTREQIQKEYDTLVKSSEELLSALQKKKQQEEEAERLRRIQEEMEKERKRREEDEKRRRKEEEERRMKLEMEAKRKQEEEERKKREDDEKRIQAEVEAQLARQREEESQQQAVLEQERRDRELALRIAQSEAELISDEAQADPALRSLDSHPEISKNDGTRPKMTPEQMAKEMSEYLSRGPAVQATKAAAGTKKYDLSKWKYAELRDTINTSCDIELLAACREEFHRRLKVYHAWKSKNKKRNTETEQRAPKSVTDYDFAPFLNNSPQQNLAAQIPARQQEIEMNRQQRFFRIPFIRPADQYKDPQSKKKGWWYAHFDGPWIARQMELHPDKPPILLVAGKDDMEMCELNLEETGLTRKRGAEILPRQFEEIWERCGGIQYLQNAIESRQARPTYATAMLQNLLK</sequence>
<dbReference type="PROSITE" id="PS51456">
    <property type="entry name" value="MYOSIN_MOTOR"/>
    <property type="match status" value="1"/>
</dbReference>
<organism evidence="36 37">
    <name type="scientific">Sapajus apella</name>
    <name type="common">Brown-capped capuchin</name>
    <name type="synonym">Cebus apella</name>
    <dbReference type="NCBI Taxonomy" id="9515"/>
    <lineage>
        <taxon>Eukaryota</taxon>
        <taxon>Metazoa</taxon>
        <taxon>Chordata</taxon>
        <taxon>Craniata</taxon>
        <taxon>Vertebrata</taxon>
        <taxon>Euteleostomi</taxon>
        <taxon>Mammalia</taxon>
        <taxon>Eutheria</taxon>
        <taxon>Euarchontoglires</taxon>
        <taxon>Primates</taxon>
        <taxon>Haplorrhini</taxon>
        <taxon>Platyrrhini</taxon>
        <taxon>Cebidae</taxon>
        <taxon>Cebinae</taxon>
        <taxon>Sapajus</taxon>
    </lineage>
</organism>
<evidence type="ECO:0000256" key="11">
    <source>
        <dbReference type="ARBA" id="ARBA00015382"/>
    </source>
</evidence>
<keyword evidence="36" id="KW-1185">Reference proteome</keyword>
<dbReference type="FunFam" id="3.40.850.10:FF:000030">
    <property type="entry name" value="unconventional myosin-VI isoform X1"/>
    <property type="match status" value="1"/>
</dbReference>
<evidence type="ECO:0000256" key="7">
    <source>
        <dbReference type="ARBA" id="ARBA00004556"/>
    </source>
</evidence>
<keyword evidence="23 32" id="KW-0518">Myosin</keyword>
<accession>A0A6J3HLE1</accession>
<dbReference type="GO" id="GO:0005829">
    <property type="term" value="C:cytosol"/>
    <property type="evidence" value="ECO:0007669"/>
    <property type="project" value="UniProtKB-SubCell"/>
</dbReference>
<keyword evidence="16" id="KW-0254">Endocytosis</keyword>
<dbReference type="InterPro" id="IPR027417">
    <property type="entry name" value="P-loop_NTPase"/>
</dbReference>
<dbReference type="GO" id="GO:0005524">
    <property type="term" value="F:ATP binding"/>
    <property type="evidence" value="ECO:0007669"/>
    <property type="project" value="UniProtKB-UniRule"/>
</dbReference>
<dbReference type="GO" id="GO:0016459">
    <property type="term" value="C:myosin complex"/>
    <property type="evidence" value="ECO:0007669"/>
    <property type="project" value="UniProtKB-KW"/>
</dbReference>
<dbReference type="GO" id="GO:0005905">
    <property type="term" value="C:clathrin-coated pit"/>
    <property type="evidence" value="ECO:0007669"/>
    <property type="project" value="UniProtKB-SubCell"/>
</dbReference>
<evidence type="ECO:0000256" key="25">
    <source>
        <dbReference type="ARBA" id="ARBA00023175"/>
    </source>
</evidence>
<dbReference type="PANTHER" id="PTHR13140:SF745">
    <property type="entry name" value="UNCONVENTIONAL MYOSIN-VI"/>
    <property type="match status" value="1"/>
</dbReference>
<dbReference type="CDD" id="cd22294">
    <property type="entry name" value="MYO6_MIU_linker"/>
    <property type="match status" value="1"/>
</dbReference>
<keyword evidence="27 32" id="KW-0009">Actin-binding</keyword>
<keyword evidence="29" id="KW-0966">Cell projection</keyword>
<evidence type="ECO:0000256" key="30">
    <source>
        <dbReference type="ARBA" id="ARBA00023329"/>
    </source>
</evidence>
<dbReference type="GO" id="GO:0007605">
    <property type="term" value="P:sensory perception of sound"/>
    <property type="evidence" value="ECO:0007669"/>
    <property type="project" value="UniProtKB-KW"/>
</dbReference>
<dbReference type="InterPro" id="IPR001609">
    <property type="entry name" value="Myosin_head_motor_dom-like"/>
</dbReference>
<dbReference type="GO" id="GO:0000146">
    <property type="term" value="F:microfilament motor activity"/>
    <property type="evidence" value="ECO:0007669"/>
    <property type="project" value="TreeGrafter"/>
</dbReference>
<dbReference type="PROSITE" id="PS51844">
    <property type="entry name" value="SH3_LIKE"/>
    <property type="match status" value="1"/>
</dbReference>
<dbReference type="Pfam" id="PF00063">
    <property type="entry name" value="Myosin_head"/>
    <property type="match status" value="1"/>
</dbReference>
<evidence type="ECO:0000256" key="23">
    <source>
        <dbReference type="ARBA" id="ARBA00023123"/>
    </source>
</evidence>
<evidence type="ECO:0000256" key="9">
    <source>
        <dbReference type="ARBA" id="ARBA00004632"/>
    </source>
</evidence>
<evidence type="ECO:0000256" key="5">
    <source>
        <dbReference type="ARBA" id="ARBA00004486"/>
    </source>
</evidence>
<dbReference type="InterPro" id="IPR004009">
    <property type="entry name" value="SH3_Myosin"/>
</dbReference>
<dbReference type="Gene3D" id="3.40.850.10">
    <property type="entry name" value="Kinesin motor domain"/>
    <property type="match status" value="2"/>
</dbReference>
<keyword evidence="15" id="KW-0597">Phosphoprotein</keyword>
<evidence type="ECO:0000256" key="18">
    <source>
        <dbReference type="ARBA" id="ARBA00022741"/>
    </source>
</evidence>
<evidence type="ECO:0000256" key="4">
    <source>
        <dbReference type="ARBA" id="ARBA00004150"/>
    </source>
</evidence>
<evidence type="ECO:0000256" key="12">
    <source>
        <dbReference type="ARBA" id="ARBA00022448"/>
    </source>
</evidence>
<evidence type="ECO:0000256" key="3">
    <source>
        <dbReference type="ARBA" id="ARBA00004132"/>
    </source>
</evidence>
<dbReference type="InterPro" id="IPR008989">
    <property type="entry name" value="Myosin_S1_N"/>
</dbReference>
<feature type="domain" description="Myosin motor" evidence="34">
    <location>
        <begin position="57"/>
        <end position="771"/>
    </location>
</feature>
<dbReference type="Pfam" id="PF21521">
    <property type="entry name" value="MYO6_lever"/>
    <property type="match status" value="1"/>
</dbReference>
<dbReference type="SUPFAM" id="SSF52540">
    <property type="entry name" value="P-loop containing nucleoside triphosphate hydrolases"/>
    <property type="match status" value="1"/>
</dbReference>
<keyword evidence="22" id="KW-0333">Golgi apparatus</keyword>
<keyword evidence="28" id="KW-0539">Nucleus</keyword>
<keyword evidence="14" id="KW-0963">Cytoplasm</keyword>
<feature type="binding site" evidence="32">
    <location>
        <begin position="151"/>
        <end position="158"/>
    </location>
    <ligand>
        <name>ATP</name>
        <dbReference type="ChEBI" id="CHEBI:30616"/>
    </ligand>
</feature>
<evidence type="ECO:0000256" key="17">
    <source>
        <dbReference type="ARBA" id="ARBA00022740"/>
    </source>
</evidence>
<evidence type="ECO:0000256" key="24">
    <source>
        <dbReference type="ARBA" id="ARBA00023136"/>
    </source>
</evidence>
<dbReference type="Proteomes" id="UP000504640">
    <property type="component" value="Unplaced"/>
</dbReference>
<comment type="similarity">
    <text evidence="10 32">Belongs to the TRAFAC class myosin-kinesin ATPase superfamily. Myosin family.</text>
</comment>
<feature type="region of interest" description="Disordered" evidence="33">
    <location>
        <begin position="934"/>
        <end position="955"/>
    </location>
</feature>
<keyword evidence="24" id="KW-0472">Membrane</keyword>
<dbReference type="GeneID" id="116549709"/>
<dbReference type="GO" id="GO:0007015">
    <property type="term" value="P:actin filament organization"/>
    <property type="evidence" value="ECO:0007669"/>
    <property type="project" value="TreeGrafter"/>
</dbReference>
<keyword evidence="12" id="KW-0813">Transport</keyword>
<protein>
    <recommendedName>
        <fullName evidence="11">Unconventional myosin-VI</fullName>
    </recommendedName>
    <alternativeName>
        <fullName evidence="31">Unconventional myosin-6</fullName>
    </alternativeName>
</protein>
<proteinExistence type="inferred from homology"/>
<dbReference type="PANTHER" id="PTHR13140">
    <property type="entry name" value="MYOSIN"/>
    <property type="match status" value="1"/>
</dbReference>
<dbReference type="GO" id="GO:0005902">
    <property type="term" value="C:microvillus"/>
    <property type="evidence" value="ECO:0007669"/>
    <property type="project" value="UniProtKB-SubCell"/>
</dbReference>
<comment type="subcellular location">
    <subcellularLocation>
        <location evidence="5">Cell projection</location>
        <location evidence="5">Filopodium</location>
    </subcellularLocation>
    <subcellularLocation>
        <location evidence="1">Cell projection</location>
        <location evidence="1">Microvillus</location>
    </subcellularLocation>
    <subcellularLocation>
        <location evidence="9">Cell projection</location>
        <location evidence="9">Ruffle membrane</location>
    </subcellularLocation>
    <subcellularLocation>
        <location evidence="6">Cytoplasm</location>
        <location evidence="6">Cytosol</location>
    </subcellularLocation>
    <subcellularLocation>
        <location evidence="7">Cytoplasm</location>
        <location evidence="7">Perinuclear region</location>
    </subcellularLocation>
    <subcellularLocation>
        <location evidence="3">Cytoplasmic vesicle</location>
        <location evidence="3">Clathrin-coated vesicle</location>
    </subcellularLocation>
    <subcellularLocation>
        <location evidence="4">Golgi apparatus</location>
        <location evidence="4">trans-Golgi network membrane</location>
        <topology evidence="4">Peripheral membrane protein</topology>
    </subcellularLocation>
    <subcellularLocation>
        <location evidence="8">Membrane</location>
        <location evidence="8">Clathrin-coated pit</location>
    </subcellularLocation>
    <subcellularLocation>
        <location evidence="2">Nucleus</location>
    </subcellularLocation>
</comment>
<dbReference type="GO" id="GO:0030175">
    <property type="term" value="C:filopodium"/>
    <property type="evidence" value="ECO:0007669"/>
    <property type="project" value="UniProtKB-SubCell"/>
</dbReference>
<evidence type="ECO:0000256" key="28">
    <source>
        <dbReference type="ARBA" id="ARBA00023242"/>
    </source>
</evidence>
<dbReference type="GO" id="GO:0005634">
    <property type="term" value="C:nucleus"/>
    <property type="evidence" value="ECO:0007669"/>
    <property type="project" value="UniProtKB-SubCell"/>
</dbReference>
<dbReference type="Gene3D" id="1.20.58.530">
    <property type="match status" value="1"/>
</dbReference>
<keyword evidence="18 32" id="KW-0547">Nucleotide-binding</keyword>
<keyword evidence="19 32" id="KW-0067">ATP-binding</keyword>
<dbReference type="RefSeq" id="XP_032131363.1">
    <property type="nucleotide sequence ID" value="XM_032275472.1"/>
</dbReference>
<dbReference type="FunFam" id="1.20.58.530:FF:000006">
    <property type="entry name" value="Putative unconventional myosin-VI"/>
    <property type="match status" value="1"/>
</dbReference>
<evidence type="ECO:0000256" key="14">
    <source>
        <dbReference type="ARBA" id="ARBA00022490"/>
    </source>
</evidence>
<dbReference type="InterPro" id="IPR036114">
    <property type="entry name" value="MYSc_Myo6"/>
</dbReference>
<evidence type="ECO:0000256" key="1">
    <source>
        <dbReference type="ARBA" id="ARBA00004105"/>
    </source>
</evidence>
<dbReference type="GO" id="GO:0042491">
    <property type="term" value="P:inner ear auditory receptor cell differentiation"/>
    <property type="evidence" value="ECO:0007669"/>
    <property type="project" value="TreeGrafter"/>
</dbReference>
<dbReference type="GO" id="GO:0030139">
    <property type="term" value="C:endocytic vesicle"/>
    <property type="evidence" value="ECO:0007669"/>
    <property type="project" value="TreeGrafter"/>
</dbReference>
<dbReference type="Gene3D" id="1.20.120.720">
    <property type="entry name" value="Myosin VI head, motor domain, U50 subdomain"/>
    <property type="match status" value="1"/>
</dbReference>
<dbReference type="Pfam" id="PF16521">
    <property type="entry name" value="Myosin-VI_CBD"/>
    <property type="match status" value="1"/>
</dbReference>
<dbReference type="InterPro" id="IPR049016">
    <property type="entry name" value="MYO6_lever"/>
</dbReference>
<reference evidence="37" key="1">
    <citation type="submission" date="2025-08" db="UniProtKB">
        <authorList>
            <consortium name="RefSeq"/>
        </authorList>
    </citation>
    <scope>IDENTIFICATION</scope>
    <source>
        <tissue evidence="37">Blood</tissue>
    </source>
</reference>
<name>A0A6J3HLE1_SAPAP</name>
<dbReference type="CDD" id="cd21958">
    <property type="entry name" value="MyUb_Myo6"/>
    <property type="match status" value="1"/>
</dbReference>
<evidence type="ECO:0000256" key="31">
    <source>
        <dbReference type="ARBA" id="ARBA00030027"/>
    </source>
</evidence>
<evidence type="ECO:0000256" key="16">
    <source>
        <dbReference type="ARBA" id="ARBA00022583"/>
    </source>
</evidence>
<evidence type="ECO:0000256" key="20">
    <source>
        <dbReference type="ARBA" id="ARBA00022860"/>
    </source>
</evidence>
<dbReference type="GO" id="GO:0030048">
    <property type="term" value="P:actin filament-based movement"/>
    <property type="evidence" value="ECO:0007669"/>
    <property type="project" value="TreeGrafter"/>
</dbReference>
<evidence type="ECO:0000313" key="36">
    <source>
        <dbReference type="Proteomes" id="UP000504640"/>
    </source>
</evidence>
<evidence type="ECO:0000259" key="34">
    <source>
        <dbReference type="PROSITE" id="PS51456"/>
    </source>
</evidence>
<evidence type="ECO:0000313" key="37">
    <source>
        <dbReference type="RefSeq" id="XP_032131363.1"/>
    </source>
</evidence>
<keyword evidence="20" id="KW-0112">Calmodulin-binding</keyword>
<feature type="region of interest" description="Actin-binding" evidence="32">
    <location>
        <begin position="651"/>
        <end position="673"/>
    </location>
</feature>
<evidence type="ECO:0000256" key="10">
    <source>
        <dbReference type="ARBA" id="ARBA00008314"/>
    </source>
</evidence>
<dbReference type="InterPro" id="IPR032412">
    <property type="entry name" value="Myosin-VI_CBD"/>
</dbReference>
<keyword evidence="26" id="KW-0168">Coated pit</keyword>
<evidence type="ECO:0000256" key="15">
    <source>
        <dbReference type="ARBA" id="ARBA00022553"/>
    </source>
</evidence>
<dbReference type="PRINTS" id="PR00193">
    <property type="entry name" value="MYOSINHEAVY"/>
</dbReference>
<dbReference type="GO" id="GO:0005516">
    <property type="term" value="F:calmodulin binding"/>
    <property type="evidence" value="ECO:0007669"/>
    <property type="project" value="UniProtKB-KW"/>
</dbReference>
<dbReference type="GO" id="GO:0005794">
    <property type="term" value="C:Golgi apparatus"/>
    <property type="evidence" value="ECO:0007669"/>
    <property type="project" value="UniProtKB-SubCell"/>
</dbReference>
<dbReference type="GO" id="GO:0048471">
    <property type="term" value="C:perinuclear region of cytoplasm"/>
    <property type="evidence" value="ECO:0007669"/>
    <property type="project" value="UniProtKB-SubCell"/>
</dbReference>
<dbReference type="Gene3D" id="2.30.30.360">
    <property type="entry name" value="Myosin S1 fragment, N-terminal"/>
    <property type="match status" value="1"/>
</dbReference>
<dbReference type="Gene3D" id="6.10.220.10">
    <property type="match status" value="1"/>
</dbReference>
<evidence type="ECO:0000256" key="8">
    <source>
        <dbReference type="ARBA" id="ARBA00004600"/>
    </source>
</evidence>
<dbReference type="FunFam" id="3.40.850.10:FF:000018">
    <property type="entry name" value="unconventional myosin-VI isoform X1"/>
    <property type="match status" value="1"/>
</dbReference>
<keyword evidence="17" id="KW-1009">Hearing</keyword>
<dbReference type="GO" id="GO:0030136">
    <property type="term" value="C:clathrin-coated vesicle"/>
    <property type="evidence" value="ECO:0007669"/>
    <property type="project" value="UniProtKB-SubCell"/>
</dbReference>
<evidence type="ECO:0000256" key="19">
    <source>
        <dbReference type="ARBA" id="ARBA00022840"/>
    </source>
</evidence>
<evidence type="ECO:0000256" key="29">
    <source>
        <dbReference type="ARBA" id="ARBA00023273"/>
    </source>
</evidence>
<dbReference type="GO" id="GO:0051015">
    <property type="term" value="F:actin filament binding"/>
    <property type="evidence" value="ECO:0007669"/>
    <property type="project" value="InterPro"/>
</dbReference>